<evidence type="ECO:0000256" key="2">
    <source>
        <dbReference type="ARBA" id="ARBA00022517"/>
    </source>
</evidence>
<dbReference type="EMBL" id="WLZY01000007">
    <property type="protein sequence ID" value="NDL59345.1"/>
    <property type="molecule type" value="Genomic_DNA"/>
</dbReference>
<dbReference type="InterPro" id="IPR036976">
    <property type="entry name" value="RimM_N_sf"/>
</dbReference>
<comment type="domain">
    <text evidence="5">The PRC barrel domain binds ribosomal protein uS19.</text>
</comment>
<name>A0A7K3M7T7_9ACTN</name>
<keyword evidence="2 5" id="KW-0690">Ribosome biogenesis</keyword>
<dbReference type="InterPro" id="IPR002676">
    <property type="entry name" value="RimM_N"/>
</dbReference>
<sequence length="182" mass="19482">MIVTVGVIGRAHGVRGEVTVDVRTDVPDERFAAGAVLQTSAPRSGPRLERSLIVRKVRWHQGRLLVEFDGITDRSEAETLRGLSLQVEIDDDVTPDDPDEYFDHQLLGLRVVTPDGTDVGEVSHVRHGPGQDMLTVTTPDGAQVLVPFVAQIVPEVDVDAGRVVVDPPPGLLDLGTSPGASS</sequence>
<dbReference type="GO" id="GO:0005840">
    <property type="term" value="C:ribosome"/>
    <property type="evidence" value="ECO:0007669"/>
    <property type="project" value="InterPro"/>
</dbReference>
<keyword evidence="4 5" id="KW-0143">Chaperone</keyword>
<dbReference type="SUPFAM" id="SSF50447">
    <property type="entry name" value="Translation proteins"/>
    <property type="match status" value="1"/>
</dbReference>
<dbReference type="RefSeq" id="WP_162452042.1">
    <property type="nucleotide sequence ID" value="NZ_WLZY01000007.1"/>
</dbReference>
<dbReference type="PANTHER" id="PTHR33692">
    <property type="entry name" value="RIBOSOME MATURATION FACTOR RIMM"/>
    <property type="match status" value="1"/>
</dbReference>
<dbReference type="InterPro" id="IPR056792">
    <property type="entry name" value="PRC_RimM"/>
</dbReference>
<dbReference type="GO" id="GO:0005737">
    <property type="term" value="C:cytoplasm"/>
    <property type="evidence" value="ECO:0007669"/>
    <property type="project" value="UniProtKB-SubCell"/>
</dbReference>
<evidence type="ECO:0000259" key="6">
    <source>
        <dbReference type="Pfam" id="PF01782"/>
    </source>
</evidence>
<protein>
    <recommendedName>
        <fullName evidence="5">Ribosome maturation factor RimM</fullName>
    </recommendedName>
</protein>
<dbReference type="GO" id="GO:0043022">
    <property type="term" value="F:ribosome binding"/>
    <property type="evidence" value="ECO:0007669"/>
    <property type="project" value="InterPro"/>
</dbReference>
<keyword evidence="1 5" id="KW-0963">Cytoplasm</keyword>
<dbReference type="InterPro" id="IPR009000">
    <property type="entry name" value="Transl_B-barrel_sf"/>
</dbReference>
<reference evidence="8 9" key="1">
    <citation type="submission" date="2019-11" db="EMBL/GenBank/DDBJ databases">
        <authorList>
            <person name="Li X.-J."/>
            <person name="Feng X.-M."/>
        </authorList>
    </citation>
    <scope>NUCLEOTIDE SEQUENCE [LARGE SCALE GENOMIC DNA]</scope>
    <source>
        <strain evidence="8 9">XMNu-373</strain>
    </source>
</reference>
<gene>
    <name evidence="5 8" type="primary">rimM</name>
    <name evidence="8" type="ORF">F7O44_19940</name>
</gene>
<comment type="caution">
    <text evidence="8">The sequence shown here is derived from an EMBL/GenBank/DDBJ whole genome shotgun (WGS) entry which is preliminary data.</text>
</comment>
<feature type="domain" description="RimM N-terminal" evidence="6">
    <location>
        <begin position="4"/>
        <end position="90"/>
    </location>
</feature>
<comment type="function">
    <text evidence="5">An accessory protein needed during the final step in the assembly of 30S ribosomal subunit, possibly for assembly of the head region. Essential for efficient processing of 16S rRNA. May be needed both before and after RbfA during the maturation of 16S rRNA. It has affinity for free ribosomal 30S subunits but not for 70S ribosomes.</text>
</comment>
<dbReference type="SUPFAM" id="SSF50346">
    <property type="entry name" value="PRC-barrel domain"/>
    <property type="match status" value="1"/>
</dbReference>
<organism evidence="8 9">
    <name type="scientific">Phytoactinopolyspora mesophila</name>
    <dbReference type="NCBI Taxonomy" id="2650750"/>
    <lineage>
        <taxon>Bacteria</taxon>
        <taxon>Bacillati</taxon>
        <taxon>Actinomycetota</taxon>
        <taxon>Actinomycetes</taxon>
        <taxon>Jiangellales</taxon>
        <taxon>Jiangellaceae</taxon>
        <taxon>Phytoactinopolyspora</taxon>
    </lineage>
</organism>
<evidence type="ECO:0000313" key="9">
    <source>
        <dbReference type="Proteomes" id="UP000460435"/>
    </source>
</evidence>
<comment type="subcellular location">
    <subcellularLocation>
        <location evidence="5">Cytoplasm</location>
    </subcellularLocation>
</comment>
<dbReference type="Proteomes" id="UP000460435">
    <property type="component" value="Unassembled WGS sequence"/>
</dbReference>
<evidence type="ECO:0000256" key="3">
    <source>
        <dbReference type="ARBA" id="ARBA00022552"/>
    </source>
</evidence>
<dbReference type="InterPro" id="IPR011961">
    <property type="entry name" value="RimM"/>
</dbReference>
<dbReference type="Gene3D" id="2.40.30.60">
    <property type="entry name" value="RimM"/>
    <property type="match status" value="1"/>
</dbReference>
<dbReference type="AlphaFoldDB" id="A0A7K3M7T7"/>
<proteinExistence type="inferred from homology"/>
<keyword evidence="9" id="KW-1185">Reference proteome</keyword>
<dbReference type="NCBIfam" id="TIGR02273">
    <property type="entry name" value="16S_RimM"/>
    <property type="match status" value="1"/>
</dbReference>
<evidence type="ECO:0000259" key="7">
    <source>
        <dbReference type="Pfam" id="PF24986"/>
    </source>
</evidence>
<dbReference type="InterPro" id="IPR011033">
    <property type="entry name" value="PRC_barrel-like_sf"/>
</dbReference>
<evidence type="ECO:0000256" key="5">
    <source>
        <dbReference type="HAMAP-Rule" id="MF_00014"/>
    </source>
</evidence>
<dbReference type="PANTHER" id="PTHR33692:SF1">
    <property type="entry name" value="RIBOSOME MATURATION FACTOR RIMM"/>
    <property type="match status" value="1"/>
</dbReference>
<dbReference type="Gene3D" id="2.30.30.240">
    <property type="entry name" value="PRC-barrel domain"/>
    <property type="match status" value="1"/>
</dbReference>
<keyword evidence="3 5" id="KW-0698">rRNA processing</keyword>
<comment type="similarity">
    <text evidence="5">Belongs to the RimM family.</text>
</comment>
<comment type="subunit">
    <text evidence="5">Binds ribosomal protein uS19.</text>
</comment>
<evidence type="ECO:0000256" key="4">
    <source>
        <dbReference type="ARBA" id="ARBA00023186"/>
    </source>
</evidence>
<dbReference type="Pfam" id="PF24986">
    <property type="entry name" value="PRC_RimM"/>
    <property type="match status" value="1"/>
</dbReference>
<dbReference type="HAMAP" id="MF_00014">
    <property type="entry name" value="Ribosome_mat_RimM"/>
    <property type="match status" value="1"/>
</dbReference>
<feature type="domain" description="Ribosome maturation factor RimM PRC barrel" evidence="7">
    <location>
        <begin position="104"/>
        <end position="171"/>
    </location>
</feature>
<evidence type="ECO:0000256" key="1">
    <source>
        <dbReference type="ARBA" id="ARBA00022490"/>
    </source>
</evidence>
<dbReference type="GO" id="GO:0006364">
    <property type="term" value="P:rRNA processing"/>
    <property type="evidence" value="ECO:0007669"/>
    <property type="project" value="UniProtKB-UniRule"/>
</dbReference>
<evidence type="ECO:0000313" key="8">
    <source>
        <dbReference type="EMBL" id="NDL59345.1"/>
    </source>
</evidence>
<dbReference type="GO" id="GO:0042274">
    <property type="term" value="P:ribosomal small subunit biogenesis"/>
    <property type="evidence" value="ECO:0007669"/>
    <property type="project" value="UniProtKB-UniRule"/>
</dbReference>
<dbReference type="Pfam" id="PF01782">
    <property type="entry name" value="RimM"/>
    <property type="match status" value="1"/>
</dbReference>
<accession>A0A7K3M7T7</accession>